<proteinExistence type="predicted"/>
<dbReference type="EMBL" id="CP100595">
    <property type="protein sequence ID" value="UTJ06659.1"/>
    <property type="molecule type" value="Genomic_DNA"/>
</dbReference>
<evidence type="ECO:0000313" key="2">
    <source>
        <dbReference type="Proteomes" id="UP001060012"/>
    </source>
</evidence>
<dbReference type="RefSeq" id="WP_254576838.1">
    <property type="nucleotide sequence ID" value="NZ_CP100595.1"/>
</dbReference>
<accession>A0ABY5E3C2</accession>
<reference evidence="1" key="1">
    <citation type="submission" date="2022-07" db="EMBL/GenBank/DDBJ databases">
        <title>Arcobacter roscoffensis sp. nov., a marine bacterium isolated from coastal seawater collected from Roscoff, France.</title>
        <authorList>
            <person name="Pascual J."/>
            <person name="Lepeaux C."/>
            <person name="Methner A."/>
            <person name="Overmann J."/>
        </authorList>
    </citation>
    <scope>NUCLEOTIDE SEQUENCE</scope>
    <source>
        <strain evidence="1">ARW1-2F2</strain>
    </source>
</reference>
<keyword evidence="2" id="KW-1185">Reference proteome</keyword>
<organism evidence="1 2">
    <name type="scientific">Arcobacter roscoffensis</name>
    <dbReference type="NCBI Taxonomy" id="2961520"/>
    <lineage>
        <taxon>Bacteria</taxon>
        <taxon>Pseudomonadati</taxon>
        <taxon>Campylobacterota</taxon>
        <taxon>Epsilonproteobacteria</taxon>
        <taxon>Campylobacterales</taxon>
        <taxon>Arcobacteraceae</taxon>
        <taxon>Arcobacter</taxon>
    </lineage>
</organism>
<dbReference type="Proteomes" id="UP001060012">
    <property type="component" value="Chromosome"/>
</dbReference>
<name>A0ABY5E3C2_9BACT</name>
<sequence length="246" mass="28330">MLGNIWLSSALAVVAIFSASVAYKSYSDLQDVKHMQESYEIIRDIKTLLAYKYSIDPQDISRDEIIALLPQDGNWEWLLLLDRTSSASLENDALLQEDGTLQINEEQRLKLFALRAKLNESGNDVTGVTTDGVVGERTFILDVGIEEKNISYKDEAIQKAIHRVIQIAYYIYPIMNASNYGNLVKQYIPYNLMYQDFSKEGETLPLNADILKQRQEEYFKQRVLEELLKSQSPRDVRLYNKLKSFL</sequence>
<gene>
    <name evidence="1" type="ORF">NJU99_00790</name>
</gene>
<evidence type="ECO:0000313" key="1">
    <source>
        <dbReference type="EMBL" id="UTJ06659.1"/>
    </source>
</evidence>
<protein>
    <submittedName>
        <fullName evidence="1">Uncharacterized protein</fullName>
    </submittedName>
</protein>